<evidence type="ECO:0000313" key="2">
    <source>
        <dbReference type="Proteomes" id="UP001256711"/>
    </source>
</evidence>
<evidence type="ECO:0000313" key="1">
    <source>
        <dbReference type="EMBL" id="MDT2810638.1"/>
    </source>
</evidence>
<dbReference type="Gene3D" id="1.10.287.1890">
    <property type="match status" value="1"/>
</dbReference>
<dbReference type="EMBL" id="JARQBJ010000004">
    <property type="protein sequence ID" value="MDT2810638.1"/>
    <property type="molecule type" value="Genomic_DNA"/>
</dbReference>
<dbReference type="GO" id="GO:0160105">
    <property type="term" value="F:tRNA (adenine(22)-N1)-methyltransferase activity"/>
    <property type="evidence" value="ECO:0007669"/>
    <property type="project" value="InterPro"/>
</dbReference>
<dbReference type="InterPro" id="IPR006901">
    <property type="entry name" value="TrmK"/>
</dbReference>
<dbReference type="PANTHER" id="PTHR38451">
    <property type="entry name" value="TRNA (ADENINE(22)-N(1))-METHYLTRANSFERASE"/>
    <property type="match status" value="1"/>
</dbReference>
<dbReference type="AlphaFoldDB" id="A0AAW8U3T3"/>
<reference evidence="1" key="1">
    <citation type="submission" date="2023-03" db="EMBL/GenBank/DDBJ databases">
        <authorList>
            <person name="Shen W."/>
            <person name="Cai J."/>
        </authorList>
    </citation>
    <scope>NUCLEOTIDE SEQUENCE</scope>
    <source>
        <strain evidence="1">B226-2</strain>
    </source>
</reference>
<gene>
    <name evidence="1" type="ORF">P7H43_09075</name>
</gene>
<dbReference type="SUPFAM" id="SSF53335">
    <property type="entry name" value="S-adenosyl-L-methionine-dependent methyltransferases"/>
    <property type="match status" value="1"/>
</dbReference>
<dbReference type="RefSeq" id="WP_311835529.1">
    <property type="nucleotide sequence ID" value="NZ_JARQBJ010000004.1"/>
</dbReference>
<dbReference type="Proteomes" id="UP001256711">
    <property type="component" value="Unassembled WGS sequence"/>
</dbReference>
<dbReference type="Pfam" id="PF04816">
    <property type="entry name" value="TrmK"/>
    <property type="match status" value="1"/>
</dbReference>
<dbReference type="PIRSF" id="PIRSF018637">
    <property type="entry name" value="TrmK"/>
    <property type="match status" value="1"/>
</dbReference>
<name>A0AAW8U3T3_9ENTE</name>
<dbReference type="PANTHER" id="PTHR38451:SF1">
    <property type="entry name" value="TRNA (ADENINE(22)-N(1))-METHYLTRANSFERASE"/>
    <property type="match status" value="1"/>
</dbReference>
<dbReference type="InterPro" id="IPR029063">
    <property type="entry name" value="SAM-dependent_MTases_sf"/>
</dbReference>
<protein>
    <submittedName>
        <fullName evidence="1">tRNA (Adenine(22)-N(1))-methyltransferase TrmK</fullName>
    </submittedName>
</protein>
<organism evidence="1 2">
    <name type="scientific">Enterococcus asini</name>
    <dbReference type="NCBI Taxonomy" id="57732"/>
    <lineage>
        <taxon>Bacteria</taxon>
        <taxon>Bacillati</taxon>
        <taxon>Bacillota</taxon>
        <taxon>Bacilli</taxon>
        <taxon>Lactobacillales</taxon>
        <taxon>Enterococcaceae</taxon>
        <taxon>Enterococcus</taxon>
    </lineage>
</organism>
<proteinExistence type="predicted"/>
<dbReference type="Gene3D" id="3.40.50.150">
    <property type="entry name" value="Vaccinia Virus protein VP39"/>
    <property type="match status" value="1"/>
</dbReference>
<accession>A0AAW8U3T3</accession>
<comment type="caution">
    <text evidence="1">The sequence shown here is derived from an EMBL/GenBank/DDBJ whole genome shotgun (WGS) entry which is preliminary data.</text>
</comment>
<sequence>MNEHVLSKRLSVVGQEVPQGARLADIGSDHAYLPVALMLAGKIDFAVAGEVVKGPFESAKAQVAKSGLSEKIMVRLADGMAAVQEADAIDTVTIAGMGGTLIAQILARGKVGGQLKGTERLVLQPNVGEPQVRLWLLDNDYEIITEHILEENDKRYEIIVAEPRKGDKQLSYTQEELFFGPFLMKEKSPVFLAKWQQEAEQVRRVLQQLQQATTPQEAKVAELTLELQRIEALLAQ</sequence>